<dbReference type="RefSeq" id="XP_002680464.1">
    <property type="nucleotide sequence ID" value="XM_002680418.1"/>
</dbReference>
<feature type="region of interest" description="Disordered" evidence="1">
    <location>
        <begin position="309"/>
        <end position="328"/>
    </location>
</feature>
<keyword evidence="3" id="KW-1185">Reference proteome</keyword>
<proteinExistence type="predicted"/>
<accession>D2V5W0</accession>
<dbReference type="GeneID" id="8861890"/>
<dbReference type="KEGG" id="ngr:NAEGRDRAFT_64220"/>
<evidence type="ECO:0000313" key="3">
    <source>
        <dbReference type="Proteomes" id="UP000006671"/>
    </source>
</evidence>
<dbReference type="VEuPathDB" id="AmoebaDB:NAEGRDRAFT_64220"/>
<name>D2V5W0_NAEGR</name>
<sequence length="328" mass="36876">MSTEQAPQNLTASPLASTDSTINSNTTASGIPFIKSRGRTVPKPFNLSSTKKRDISQVSNSSEGKKNVDQSSKKLKSTLSKTNSGVPFIKKKDATVCEPPKFLTSKREVQKKPIQKKAEKTPFTVEEDFVENVMREVYAQNFKKDVSADIEKVKVPVDVLITRLNNKLEECKNTYLFNVQSIDLSTLKNFCRQHSKKFEIAQDKEKNQKVVRLKKPNVLKTVNTIINKPLKSVLIASIKNNNTTHSTPTQEIIILQEVSELCEKQVEEPSKQNEEENQQTELVETVQLVEEVSVTEPVEEVNMIESVESVNKEEPISETIPEETAITV</sequence>
<organism evidence="3">
    <name type="scientific">Naegleria gruberi</name>
    <name type="common">Amoeba</name>
    <dbReference type="NCBI Taxonomy" id="5762"/>
    <lineage>
        <taxon>Eukaryota</taxon>
        <taxon>Discoba</taxon>
        <taxon>Heterolobosea</taxon>
        <taxon>Tetramitia</taxon>
        <taxon>Eutetramitia</taxon>
        <taxon>Vahlkampfiidae</taxon>
        <taxon>Naegleria</taxon>
    </lineage>
</organism>
<feature type="compositionally biased region" description="Polar residues" evidence="1">
    <location>
        <begin position="1"/>
        <end position="29"/>
    </location>
</feature>
<feature type="region of interest" description="Disordered" evidence="1">
    <location>
        <begin position="1"/>
        <end position="78"/>
    </location>
</feature>
<dbReference type="Proteomes" id="UP000006671">
    <property type="component" value="Unassembled WGS sequence"/>
</dbReference>
<protein>
    <submittedName>
        <fullName evidence="2">Predicted protein</fullName>
    </submittedName>
</protein>
<dbReference type="OrthoDB" id="10590746at2759"/>
<gene>
    <name evidence="2" type="ORF">NAEGRDRAFT_64220</name>
</gene>
<dbReference type="EMBL" id="GG738853">
    <property type="protein sequence ID" value="EFC47720.1"/>
    <property type="molecule type" value="Genomic_DNA"/>
</dbReference>
<dbReference type="AlphaFoldDB" id="D2V5W0"/>
<feature type="compositionally biased region" description="Basic and acidic residues" evidence="1">
    <location>
        <begin position="63"/>
        <end position="72"/>
    </location>
</feature>
<dbReference type="InParanoid" id="D2V5W0"/>
<evidence type="ECO:0000313" key="2">
    <source>
        <dbReference type="EMBL" id="EFC47720.1"/>
    </source>
</evidence>
<reference evidence="2 3" key="1">
    <citation type="journal article" date="2010" name="Cell">
        <title>The genome of Naegleria gruberi illuminates early eukaryotic versatility.</title>
        <authorList>
            <person name="Fritz-Laylin L.K."/>
            <person name="Prochnik S.E."/>
            <person name="Ginger M.L."/>
            <person name="Dacks J.B."/>
            <person name="Carpenter M.L."/>
            <person name="Field M.C."/>
            <person name="Kuo A."/>
            <person name="Paredez A."/>
            <person name="Chapman J."/>
            <person name="Pham J."/>
            <person name="Shu S."/>
            <person name="Neupane R."/>
            <person name="Cipriano M."/>
            <person name="Mancuso J."/>
            <person name="Tu H."/>
            <person name="Salamov A."/>
            <person name="Lindquist E."/>
            <person name="Shapiro H."/>
            <person name="Lucas S."/>
            <person name="Grigoriev I.V."/>
            <person name="Cande W.Z."/>
            <person name="Fulton C."/>
            <person name="Rokhsar D.S."/>
            <person name="Dawson S.C."/>
        </authorList>
    </citation>
    <scope>NUCLEOTIDE SEQUENCE [LARGE SCALE GENOMIC DNA]</scope>
    <source>
        <strain evidence="2 3">NEG-M</strain>
    </source>
</reference>
<evidence type="ECO:0000256" key="1">
    <source>
        <dbReference type="SAM" id="MobiDB-lite"/>
    </source>
</evidence>
<feature type="compositionally biased region" description="Low complexity" evidence="1">
    <location>
        <begin position="317"/>
        <end position="328"/>
    </location>
</feature>